<feature type="region of interest" description="Disordered" evidence="9">
    <location>
        <begin position="1"/>
        <end position="61"/>
    </location>
</feature>
<keyword evidence="6" id="KW-0653">Protein transport</keyword>
<dbReference type="NCBIfam" id="TIGR00728">
    <property type="entry name" value="OPT_sfam"/>
    <property type="match status" value="1"/>
</dbReference>
<evidence type="ECO:0000313" key="12">
    <source>
        <dbReference type="Proteomes" id="UP001182556"/>
    </source>
</evidence>
<feature type="transmembrane region" description="Helical" evidence="10">
    <location>
        <begin position="353"/>
        <end position="370"/>
    </location>
</feature>
<accession>A0AAD9FMY4</accession>
<keyword evidence="4 10" id="KW-0812">Transmembrane</keyword>
<feature type="transmembrane region" description="Helical" evidence="10">
    <location>
        <begin position="115"/>
        <end position="138"/>
    </location>
</feature>
<evidence type="ECO:0000256" key="4">
    <source>
        <dbReference type="ARBA" id="ARBA00022692"/>
    </source>
</evidence>
<feature type="transmembrane region" description="Helical" evidence="10">
    <location>
        <begin position="651"/>
        <end position="671"/>
    </location>
</feature>
<gene>
    <name evidence="11" type="ORF">DB88DRAFT_467708</name>
</gene>
<feature type="transmembrane region" description="Helical" evidence="10">
    <location>
        <begin position="420"/>
        <end position="442"/>
    </location>
</feature>
<sequence length="784" mass="86390">MALQPQNEPLVDGEPSVPALTVLDENDDETKPEYSSLDDGADATVGKAEKLDSSDSTADTDEDHVIRTGADAANHMLPLRDDGDPSLTFRSIVLGTLMSAFQAVMTQIYRFKPTVVSIGGAFIVLILYVLGNAWATLLPRGDKLEAKWRKDHGDEPLPLRVKIAKFVNPGEFGLKEHAVAAITANSASNGIEGIAVFATQNLFYTNKLSALNVILSTLSIGLFGYGLTGLYRPVTVYSVESVFWSSLPIVKSIQSLHWDNFREHKRLRWFWYSFAGMSLYEIIPGYIFPWLNSVSIPCLASMKATGAKAQVLTNLFGGALSNEGLGILNFSFDWQYITSFSTSLHLTQQGNAFFGYMICWFAFLGVYYTNTWGAKSHPFLSTRLQRPGGGTYNSTLVFNEGHLNQAALEAYGLPEVTGTYAWAMLVGNCCIGALIAHCVLFWGPDIVKTVKGVRKGESPDRHYIAMKKYKEANWWWYATILVIAFVLGIIVTAKEDIGIPVWAYIVALLLGVVIAPFSTILYARFGNGVATNQLCKMIAGVVIPGRPLGNLYFSAWSHSTIAQSLNLAQDLKMGSYLKVPPRVMFLTQIYGTVLGAFLNYVVMISIVNSHRDLLISGNGSYAWSGQYFQSLNTQATTWALSKYLYGSDGKYSLIPIGLGIGAAFVVLHRIVYHFLPKIGRFHLTDLNLPVILTYSGYLGFNQTQSCTVLSSFAAGFFVQYYLRNYRPRIFQNYSYLVTAAFDGGSLLTMFILSFAVFGAAGKGHAFPIWWGNSDGYPDHCPVAE</sequence>
<comment type="similarity">
    <text evidence="2">Belongs to the oligopeptide OPT transporter family.</text>
</comment>
<dbReference type="EMBL" id="JAODAN010000010">
    <property type="protein sequence ID" value="KAK1921506.1"/>
    <property type="molecule type" value="Genomic_DNA"/>
</dbReference>
<evidence type="ECO:0000256" key="3">
    <source>
        <dbReference type="ARBA" id="ARBA00022448"/>
    </source>
</evidence>
<protein>
    <submittedName>
        <fullName evidence="11">Peptide transporter</fullName>
    </submittedName>
</protein>
<evidence type="ECO:0000256" key="2">
    <source>
        <dbReference type="ARBA" id="ARBA00008807"/>
    </source>
</evidence>
<dbReference type="InterPro" id="IPR004813">
    <property type="entry name" value="OPT"/>
</dbReference>
<evidence type="ECO:0000256" key="8">
    <source>
        <dbReference type="ARBA" id="ARBA00023136"/>
    </source>
</evidence>
<comment type="caution">
    <text evidence="11">The sequence shown here is derived from an EMBL/GenBank/DDBJ whole genome shotgun (WGS) entry which is preliminary data.</text>
</comment>
<dbReference type="AlphaFoldDB" id="A0AAD9FMY4"/>
<keyword evidence="5" id="KW-0571">Peptide transport</keyword>
<dbReference type="PANTHER" id="PTHR22601">
    <property type="entry name" value="ISP4 LIKE PROTEIN"/>
    <property type="match status" value="1"/>
</dbReference>
<dbReference type="Proteomes" id="UP001182556">
    <property type="component" value="Unassembled WGS sequence"/>
</dbReference>
<keyword evidence="12" id="KW-1185">Reference proteome</keyword>
<keyword evidence="8 10" id="KW-0472">Membrane</keyword>
<dbReference type="Pfam" id="PF03169">
    <property type="entry name" value="OPT"/>
    <property type="match status" value="1"/>
</dbReference>
<feature type="transmembrane region" description="Helical" evidence="10">
    <location>
        <begin position="734"/>
        <end position="760"/>
    </location>
</feature>
<name>A0AAD9FMY4_PAPLA</name>
<evidence type="ECO:0000256" key="9">
    <source>
        <dbReference type="SAM" id="MobiDB-lite"/>
    </source>
</evidence>
<reference evidence="11" key="1">
    <citation type="submission" date="2023-02" db="EMBL/GenBank/DDBJ databases">
        <title>Identification and recombinant expression of a fungal hydrolase from Papiliotrema laurentii that hydrolyzes apple cutin and clears colloidal polyester polyurethane.</title>
        <authorList>
            <consortium name="DOE Joint Genome Institute"/>
            <person name="Roman V.A."/>
            <person name="Bojanowski C."/>
            <person name="Crable B.R."/>
            <person name="Wagner D.N."/>
            <person name="Hung C.S."/>
            <person name="Nadeau L.J."/>
            <person name="Schratz L."/>
            <person name="Haridas S."/>
            <person name="Pangilinan J."/>
            <person name="Lipzen A."/>
            <person name="Na H."/>
            <person name="Yan M."/>
            <person name="Ng V."/>
            <person name="Grigoriev I.V."/>
            <person name="Spatafora J.W."/>
            <person name="Barlow D."/>
            <person name="Biffinger J."/>
            <person name="Kelley-Loughnane N."/>
            <person name="Varaljay V.A."/>
            <person name="Crookes-Goodson W.J."/>
        </authorList>
    </citation>
    <scope>NUCLEOTIDE SEQUENCE</scope>
    <source>
        <strain evidence="11">5307AH</strain>
    </source>
</reference>
<feature type="transmembrane region" description="Helical" evidence="10">
    <location>
        <begin position="210"/>
        <end position="228"/>
    </location>
</feature>
<dbReference type="GO" id="GO:0016020">
    <property type="term" value="C:membrane"/>
    <property type="evidence" value="ECO:0007669"/>
    <property type="project" value="UniProtKB-SubCell"/>
</dbReference>
<dbReference type="InterPro" id="IPR004648">
    <property type="entry name" value="Oligpept_transpt"/>
</dbReference>
<feature type="transmembrane region" description="Helical" evidence="10">
    <location>
        <begin position="474"/>
        <end position="493"/>
    </location>
</feature>
<evidence type="ECO:0000256" key="5">
    <source>
        <dbReference type="ARBA" id="ARBA00022856"/>
    </source>
</evidence>
<feature type="transmembrane region" description="Helical" evidence="10">
    <location>
        <begin position="270"/>
        <end position="291"/>
    </location>
</feature>
<evidence type="ECO:0000256" key="6">
    <source>
        <dbReference type="ARBA" id="ARBA00022927"/>
    </source>
</evidence>
<keyword evidence="3" id="KW-0813">Transport</keyword>
<dbReference type="GO" id="GO:0035673">
    <property type="term" value="F:oligopeptide transmembrane transporter activity"/>
    <property type="evidence" value="ECO:0007669"/>
    <property type="project" value="InterPro"/>
</dbReference>
<evidence type="ECO:0000256" key="10">
    <source>
        <dbReference type="SAM" id="Phobius"/>
    </source>
</evidence>
<comment type="subcellular location">
    <subcellularLocation>
        <location evidence="1">Membrane</location>
        <topology evidence="1">Multi-pass membrane protein</topology>
    </subcellularLocation>
</comment>
<keyword evidence="7 10" id="KW-1133">Transmembrane helix</keyword>
<proteinExistence type="inferred from homology"/>
<organism evidence="11 12">
    <name type="scientific">Papiliotrema laurentii</name>
    <name type="common">Cryptococcus laurentii</name>
    <dbReference type="NCBI Taxonomy" id="5418"/>
    <lineage>
        <taxon>Eukaryota</taxon>
        <taxon>Fungi</taxon>
        <taxon>Dikarya</taxon>
        <taxon>Basidiomycota</taxon>
        <taxon>Agaricomycotina</taxon>
        <taxon>Tremellomycetes</taxon>
        <taxon>Tremellales</taxon>
        <taxon>Rhynchogastremaceae</taxon>
        <taxon>Papiliotrema</taxon>
    </lineage>
</organism>
<feature type="transmembrane region" description="Helical" evidence="10">
    <location>
        <begin position="311"/>
        <end position="332"/>
    </location>
</feature>
<feature type="transmembrane region" description="Helical" evidence="10">
    <location>
        <begin position="583"/>
        <end position="607"/>
    </location>
</feature>
<evidence type="ECO:0000256" key="7">
    <source>
        <dbReference type="ARBA" id="ARBA00022989"/>
    </source>
</evidence>
<evidence type="ECO:0000313" key="11">
    <source>
        <dbReference type="EMBL" id="KAK1921506.1"/>
    </source>
</evidence>
<evidence type="ECO:0000256" key="1">
    <source>
        <dbReference type="ARBA" id="ARBA00004141"/>
    </source>
</evidence>
<dbReference type="GO" id="GO:0015031">
    <property type="term" value="P:protein transport"/>
    <property type="evidence" value="ECO:0007669"/>
    <property type="project" value="UniProtKB-KW"/>
</dbReference>
<feature type="transmembrane region" description="Helical" evidence="10">
    <location>
        <begin position="499"/>
        <end position="523"/>
    </location>
</feature>